<keyword evidence="2" id="KW-1185">Reference proteome</keyword>
<reference evidence="1" key="2">
    <citation type="submission" date="2023-01" db="EMBL/GenBank/DDBJ databases">
        <authorList>
            <person name="Sun Q."/>
            <person name="Evtushenko L."/>
        </authorList>
    </citation>
    <scope>NUCLEOTIDE SEQUENCE</scope>
    <source>
        <strain evidence="1">VKM Ac-1447</strain>
    </source>
</reference>
<evidence type="ECO:0008006" key="3">
    <source>
        <dbReference type="Google" id="ProtNLM"/>
    </source>
</evidence>
<gene>
    <name evidence="1" type="ORF">GCM10017586_08720</name>
</gene>
<protein>
    <recommendedName>
        <fullName evidence="3">Pentapeptide repeat-containing protein</fullName>
    </recommendedName>
</protein>
<accession>A0A9W6HEJ9</accession>
<dbReference type="Gene3D" id="2.160.20.80">
    <property type="entry name" value="E3 ubiquitin-protein ligase SopA"/>
    <property type="match status" value="1"/>
</dbReference>
<name>A0A9W6HEJ9_9MICO</name>
<dbReference type="SUPFAM" id="SSF141571">
    <property type="entry name" value="Pentapeptide repeat-like"/>
    <property type="match status" value="1"/>
</dbReference>
<dbReference type="AlphaFoldDB" id="A0A9W6HEJ9"/>
<organism evidence="1 2">
    <name type="scientific">Microbacterium imperiale</name>
    <dbReference type="NCBI Taxonomy" id="33884"/>
    <lineage>
        <taxon>Bacteria</taxon>
        <taxon>Bacillati</taxon>
        <taxon>Actinomycetota</taxon>
        <taxon>Actinomycetes</taxon>
        <taxon>Micrococcales</taxon>
        <taxon>Microbacteriaceae</taxon>
        <taxon>Microbacterium</taxon>
    </lineage>
</organism>
<evidence type="ECO:0000313" key="2">
    <source>
        <dbReference type="Proteomes" id="UP001142317"/>
    </source>
</evidence>
<evidence type="ECO:0000313" key="1">
    <source>
        <dbReference type="EMBL" id="GLJ79190.1"/>
    </source>
</evidence>
<dbReference type="Proteomes" id="UP001142317">
    <property type="component" value="Unassembled WGS sequence"/>
</dbReference>
<reference evidence="1" key="1">
    <citation type="journal article" date="2014" name="Int. J. Syst. Evol. Microbiol.">
        <title>Complete genome sequence of Corynebacterium casei LMG S-19264T (=DSM 44701T), isolated from a smear-ripened cheese.</title>
        <authorList>
            <consortium name="US DOE Joint Genome Institute (JGI-PGF)"/>
            <person name="Walter F."/>
            <person name="Albersmeier A."/>
            <person name="Kalinowski J."/>
            <person name="Ruckert C."/>
        </authorList>
    </citation>
    <scope>NUCLEOTIDE SEQUENCE</scope>
    <source>
        <strain evidence="1">VKM Ac-1447</strain>
    </source>
</reference>
<sequence>MTGLPRSVLLSGCPPFFRELPGDGRIGADRPIIPASYAESMARPRSHPAPPRITAPDLPRHLVSGRLARHADLTGAAIGIEAGSADGAHARLSESSLSAASVDRIELTGGILSDVHIGDVSAAELVARDGAWRTVTLVGGRLGTLDAGRARWDGVEVRGVRIDYLSAPAAILRDVRFVDCRIGTLDAPGSTLERVQFAGTTVDEFDTRELRGTDLDLRGLDALAFTDVRALRNATVSLRQAEAHAAALAQALGIEVRDDARDERMPR</sequence>
<dbReference type="EMBL" id="BSEO01000001">
    <property type="protein sequence ID" value="GLJ79190.1"/>
    <property type="molecule type" value="Genomic_DNA"/>
</dbReference>
<proteinExistence type="predicted"/>
<comment type="caution">
    <text evidence="1">The sequence shown here is derived from an EMBL/GenBank/DDBJ whole genome shotgun (WGS) entry which is preliminary data.</text>
</comment>